<gene>
    <name evidence="2" type="ORF">ACFFX0_04245</name>
</gene>
<proteinExistence type="predicted"/>
<evidence type="ECO:0000313" key="3">
    <source>
        <dbReference type="Proteomes" id="UP001589575"/>
    </source>
</evidence>
<keyword evidence="3" id="KW-1185">Reference proteome</keyword>
<name>A0ABV5FUT4_9MICC</name>
<dbReference type="EMBL" id="JBHMFI010000001">
    <property type="protein sequence ID" value="MFB9070441.1"/>
    <property type="molecule type" value="Genomic_DNA"/>
</dbReference>
<feature type="region of interest" description="Disordered" evidence="1">
    <location>
        <begin position="22"/>
        <end position="45"/>
    </location>
</feature>
<reference evidence="2 3" key="1">
    <citation type="submission" date="2024-09" db="EMBL/GenBank/DDBJ databases">
        <authorList>
            <person name="Sun Q."/>
            <person name="Mori K."/>
        </authorList>
    </citation>
    <scope>NUCLEOTIDE SEQUENCE [LARGE SCALE GENOMIC DNA]</scope>
    <source>
        <strain evidence="2 3">CCM 7609</strain>
    </source>
</reference>
<organism evidence="2 3">
    <name type="scientific">Citricoccus parietis</name>
    <dbReference type="NCBI Taxonomy" id="592307"/>
    <lineage>
        <taxon>Bacteria</taxon>
        <taxon>Bacillati</taxon>
        <taxon>Actinomycetota</taxon>
        <taxon>Actinomycetes</taxon>
        <taxon>Micrococcales</taxon>
        <taxon>Micrococcaceae</taxon>
        <taxon>Citricoccus</taxon>
    </lineage>
</organism>
<sequence length="45" mass="5053">MFPWVQGAQFVRGGLRRQARRWLGSPFSPGAGRIDPSRSRSGPIR</sequence>
<evidence type="ECO:0000313" key="2">
    <source>
        <dbReference type="EMBL" id="MFB9070441.1"/>
    </source>
</evidence>
<comment type="caution">
    <text evidence="2">The sequence shown here is derived from an EMBL/GenBank/DDBJ whole genome shotgun (WGS) entry which is preliminary data.</text>
</comment>
<evidence type="ECO:0000256" key="1">
    <source>
        <dbReference type="SAM" id="MobiDB-lite"/>
    </source>
</evidence>
<protein>
    <submittedName>
        <fullName evidence="2">Uncharacterized protein</fullName>
    </submittedName>
</protein>
<accession>A0ABV5FUT4</accession>
<dbReference type="Proteomes" id="UP001589575">
    <property type="component" value="Unassembled WGS sequence"/>
</dbReference>